<proteinExistence type="predicted"/>
<dbReference type="EMBL" id="APMP01000024">
    <property type="protein sequence ID" value="ENZ80916.1"/>
    <property type="molecule type" value="Genomic_DNA"/>
</dbReference>
<keyword evidence="2" id="KW-1185">Reference proteome</keyword>
<dbReference type="Proteomes" id="UP000013063">
    <property type="component" value="Unassembled WGS sequence"/>
</dbReference>
<dbReference type="RefSeq" id="WP_004622000.1">
    <property type="nucleotide sequence ID" value="NZ_APMP01000024.1"/>
</dbReference>
<comment type="caution">
    <text evidence="1">The sequence shown here is derived from an EMBL/GenBank/DDBJ whole genome shotgun (WGS) entry which is preliminary data.</text>
</comment>
<evidence type="ECO:0000313" key="2">
    <source>
        <dbReference type="Proteomes" id="UP000013063"/>
    </source>
</evidence>
<name>R0CWM2_CAUVI</name>
<gene>
    <name evidence="1" type="ORF">OR37_03191</name>
</gene>
<dbReference type="AlphaFoldDB" id="R0CWM2"/>
<reference evidence="1 2" key="1">
    <citation type="journal article" date="2013" name="Genome Announc.">
        <title>Draft Genome Sequence for Caulobacter sp. Strain OR37, a Bacterium Tolerant to Heavy Metals.</title>
        <authorList>
            <person name="Utturkar S.M."/>
            <person name="Bollmann A."/>
            <person name="Brzoska R.M."/>
            <person name="Klingeman D.M."/>
            <person name="Epstein S.E."/>
            <person name="Palumbo A.V."/>
            <person name="Brown S.D."/>
        </authorList>
    </citation>
    <scope>NUCLEOTIDE SEQUENCE [LARGE SCALE GENOMIC DNA]</scope>
    <source>
        <strain evidence="1 2">OR37</strain>
    </source>
</reference>
<evidence type="ECO:0000313" key="1">
    <source>
        <dbReference type="EMBL" id="ENZ80916.1"/>
    </source>
</evidence>
<accession>R0CWM2</accession>
<sequence length="63" mass="6593">MVKADSPEALYVQDAPEAKLIELALGLYQGRGGAGELARAIAEQANATAKRRANAAKHRAFAA</sequence>
<protein>
    <submittedName>
        <fullName evidence="1">Uncharacterized protein</fullName>
    </submittedName>
</protein>
<dbReference type="STRING" id="1292034.OR37_03191"/>
<organism evidence="1 2">
    <name type="scientific">Caulobacter vibrioides OR37</name>
    <dbReference type="NCBI Taxonomy" id="1292034"/>
    <lineage>
        <taxon>Bacteria</taxon>
        <taxon>Pseudomonadati</taxon>
        <taxon>Pseudomonadota</taxon>
        <taxon>Alphaproteobacteria</taxon>
        <taxon>Caulobacterales</taxon>
        <taxon>Caulobacteraceae</taxon>
        <taxon>Caulobacter</taxon>
    </lineage>
</organism>